<sequence length="363" mass="44007">MTFNQDFNKKTVNYISINTCFLSNIKINTVISKFKIFLLRINNLCVYQKNPLINYIYQISGIFKQGTAILYTFQLVLLMFNNEQHFFKIFSQMQINKLVFHLRYFFIIIFPYKLCDLIINLLIFYYFILFLLTTKQQKFFKQLKSGNQIGYEGVSGLGLLSKVQQSPKFYIQSQLNIVYLFWILMFFIIKMHLKQQNSFNQFIQFIFLSLFFIVLVCVFFLLLLSFILYLVIDFLTFQFAFFINQIVTHFIIIFFHFFLITYQLIIYFFFNIQLMEIKLVRKVHQAQVQFKKVQQSLEFGFQSQVKAVYLFQILIFFNIKMNLILQNSQFIYQLFFDLFLFFLSLNIFYFLIQNKNLNLNILF</sequence>
<feature type="transmembrane region" description="Helical" evidence="1">
    <location>
        <begin position="169"/>
        <end position="193"/>
    </location>
</feature>
<dbReference type="EMBL" id="GG662629">
    <property type="protein sequence ID" value="EWS73370.1"/>
    <property type="molecule type" value="Genomic_DNA"/>
</dbReference>
<organism evidence="2 3">
    <name type="scientific">Tetrahymena thermophila (strain SB210)</name>
    <dbReference type="NCBI Taxonomy" id="312017"/>
    <lineage>
        <taxon>Eukaryota</taxon>
        <taxon>Sar</taxon>
        <taxon>Alveolata</taxon>
        <taxon>Ciliophora</taxon>
        <taxon>Intramacronucleata</taxon>
        <taxon>Oligohymenophorea</taxon>
        <taxon>Hymenostomatida</taxon>
        <taxon>Tetrahymenina</taxon>
        <taxon>Tetrahymenidae</taxon>
        <taxon>Tetrahymena</taxon>
    </lineage>
</organism>
<protein>
    <submittedName>
        <fullName evidence="2">Transmembrane protein, putative</fullName>
    </submittedName>
</protein>
<evidence type="ECO:0000256" key="1">
    <source>
        <dbReference type="SAM" id="Phobius"/>
    </source>
</evidence>
<feature type="transmembrane region" description="Helical" evidence="1">
    <location>
        <begin position="331"/>
        <end position="352"/>
    </location>
</feature>
<keyword evidence="1 2" id="KW-0812">Transmembrane</keyword>
<reference evidence="3" key="1">
    <citation type="journal article" date="2006" name="PLoS Biol.">
        <title>Macronuclear genome sequence of the ciliate Tetrahymena thermophila, a model eukaryote.</title>
        <authorList>
            <person name="Eisen J.A."/>
            <person name="Coyne R.S."/>
            <person name="Wu M."/>
            <person name="Wu D."/>
            <person name="Thiagarajan M."/>
            <person name="Wortman J.R."/>
            <person name="Badger J.H."/>
            <person name="Ren Q."/>
            <person name="Amedeo P."/>
            <person name="Jones K.M."/>
            <person name="Tallon L.J."/>
            <person name="Delcher A.L."/>
            <person name="Salzberg S.L."/>
            <person name="Silva J.C."/>
            <person name="Haas B.J."/>
            <person name="Majoros W.H."/>
            <person name="Farzad M."/>
            <person name="Carlton J.M."/>
            <person name="Smith R.K. Jr."/>
            <person name="Garg J."/>
            <person name="Pearlman R.E."/>
            <person name="Karrer K.M."/>
            <person name="Sun L."/>
            <person name="Manning G."/>
            <person name="Elde N.C."/>
            <person name="Turkewitz A.P."/>
            <person name="Asai D.J."/>
            <person name="Wilkes D.E."/>
            <person name="Wang Y."/>
            <person name="Cai H."/>
            <person name="Collins K."/>
            <person name="Stewart B.A."/>
            <person name="Lee S.R."/>
            <person name="Wilamowska K."/>
            <person name="Weinberg Z."/>
            <person name="Ruzzo W.L."/>
            <person name="Wloga D."/>
            <person name="Gaertig J."/>
            <person name="Frankel J."/>
            <person name="Tsao C.-C."/>
            <person name="Gorovsky M.A."/>
            <person name="Keeling P.J."/>
            <person name="Waller R.F."/>
            <person name="Patron N.J."/>
            <person name="Cherry J.M."/>
            <person name="Stover N.A."/>
            <person name="Krieger C.J."/>
            <person name="del Toro C."/>
            <person name="Ryder H.F."/>
            <person name="Williamson S.C."/>
            <person name="Barbeau R.A."/>
            <person name="Hamilton E.P."/>
            <person name="Orias E."/>
        </authorList>
    </citation>
    <scope>NUCLEOTIDE SEQUENCE [LARGE SCALE GENOMIC DNA]</scope>
    <source>
        <strain evidence="3">SB210</strain>
    </source>
</reference>
<evidence type="ECO:0000313" key="2">
    <source>
        <dbReference type="EMBL" id="EWS73370.1"/>
    </source>
</evidence>
<feature type="transmembrane region" description="Helical" evidence="1">
    <location>
        <begin position="205"/>
        <end position="230"/>
    </location>
</feature>
<feature type="transmembrane region" description="Helical" evidence="1">
    <location>
        <begin position="102"/>
        <end position="128"/>
    </location>
</feature>
<name>W7X2D1_TETTS</name>
<keyword evidence="3" id="KW-1185">Reference proteome</keyword>
<feature type="transmembrane region" description="Helical" evidence="1">
    <location>
        <begin position="307"/>
        <end position="325"/>
    </location>
</feature>
<accession>W7X2D1</accession>
<keyword evidence="1" id="KW-0472">Membrane</keyword>
<dbReference type="KEGG" id="tet:TTHERM_000894519"/>
<keyword evidence="1" id="KW-1133">Transmembrane helix</keyword>
<proteinExistence type="predicted"/>
<dbReference type="Proteomes" id="UP000009168">
    <property type="component" value="Unassembled WGS sequence"/>
</dbReference>
<dbReference type="AlphaFoldDB" id="W7X2D1"/>
<feature type="transmembrane region" description="Helical" evidence="1">
    <location>
        <begin position="250"/>
        <end position="272"/>
    </location>
</feature>
<dbReference type="GeneID" id="24441019"/>
<evidence type="ECO:0000313" key="3">
    <source>
        <dbReference type="Proteomes" id="UP000009168"/>
    </source>
</evidence>
<dbReference type="InParanoid" id="W7X2D1"/>
<gene>
    <name evidence="2" type="ORF">TTHERM_000894519</name>
</gene>
<dbReference type="RefSeq" id="XP_012654103.1">
    <property type="nucleotide sequence ID" value="XM_012798649.1"/>
</dbReference>